<evidence type="ECO:0000313" key="2">
    <source>
        <dbReference type="EMBL" id="CAI8605988.1"/>
    </source>
</evidence>
<dbReference type="AlphaFoldDB" id="A0AAV1A8W4"/>
<evidence type="ECO:0000259" key="1">
    <source>
        <dbReference type="Pfam" id="PF07059"/>
    </source>
</evidence>
<feature type="domain" description="Protein ENHANCED DISEASE RESISTANCE 2 C-terminal" evidence="1">
    <location>
        <begin position="2"/>
        <end position="63"/>
    </location>
</feature>
<dbReference type="EMBL" id="OX451738">
    <property type="protein sequence ID" value="CAI8605988.1"/>
    <property type="molecule type" value="Genomic_DNA"/>
</dbReference>
<organism evidence="2 3">
    <name type="scientific">Vicia faba</name>
    <name type="common">Broad bean</name>
    <name type="synonym">Faba vulgaris</name>
    <dbReference type="NCBI Taxonomy" id="3906"/>
    <lineage>
        <taxon>Eukaryota</taxon>
        <taxon>Viridiplantae</taxon>
        <taxon>Streptophyta</taxon>
        <taxon>Embryophyta</taxon>
        <taxon>Tracheophyta</taxon>
        <taxon>Spermatophyta</taxon>
        <taxon>Magnoliopsida</taxon>
        <taxon>eudicotyledons</taxon>
        <taxon>Gunneridae</taxon>
        <taxon>Pentapetalae</taxon>
        <taxon>rosids</taxon>
        <taxon>fabids</taxon>
        <taxon>Fabales</taxon>
        <taxon>Fabaceae</taxon>
        <taxon>Papilionoideae</taxon>
        <taxon>50 kb inversion clade</taxon>
        <taxon>NPAAA clade</taxon>
        <taxon>Hologalegina</taxon>
        <taxon>IRL clade</taxon>
        <taxon>Fabeae</taxon>
        <taxon>Vicia</taxon>
    </lineage>
</organism>
<proteinExistence type="predicted"/>
<dbReference type="PANTHER" id="PTHR12136:SF91">
    <property type="entry name" value="PROTEIN ENHANCED DISEASE RESISTANCE 2-LIKE"/>
    <property type="match status" value="1"/>
</dbReference>
<gene>
    <name evidence="2" type="ORF">VFH_III208280</name>
</gene>
<dbReference type="Pfam" id="PF07059">
    <property type="entry name" value="EDR2_C"/>
    <property type="match status" value="1"/>
</dbReference>
<dbReference type="Proteomes" id="UP001157006">
    <property type="component" value="Chromosome 3"/>
</dbReference>
<sequence length="101" mass="11079">MCNYHRGSNYLEVDVDIGSSAIANAILHLALGYVTSVTIDMGFFVEAHTKDELPERLIDAAKMMLATVVVDSLHAPMLVACGIELAKVNHRKSKDEDESNF</sequence>
<dbReference type="InterPro" id="IPR009769">
    <property type="entry name" value="EDR2_C"/>
</dbReference>
<name>A0AAV1A8W4_VICFA</name>
<protein>
    <recommendedName>
        <fullName evidence="1">Protein ENHANCED DISEASE RESISTANCE 2 C-terminal domain-containing protein</fullName>
    </recommendedName>
</protein>
<keyword evidence="3" id="KW-1185">Reference proteome</keyword>
<accession>A0AAV1A8W4</accession>
<dbReference type="PANTHER" id="PTHR12136">
    <property type="entry name" value="ENHANCED DISEASE RESISTANCE-RELATED"/>
    <property type="match status" value="1"/>
</dbReference>
<dbReference type="InterPro" id="IPR045096">
    <property type="entry name" value="EDR2-like"/>
</dbReference>
<reference evidence="2 3" key="1">
    <citation type="submission" date="2023-01" db="EMBL/GenBank/DDBJ databases">
        <authorList>
            <person name="Kreplak J."/>
        </authorList>
    </citation>
    <scope>NUCLEOTIDE SEQUENCE [LARGE SCALE GENOMIC DNA]</scope>
</reference>
<evidence type="ECO:0000313" key="3">
    <source>
        <dbReference type="Proteomes" id="UP001157006"/>
    </source>
</evidence>